<dbReference type="GO" id="GO:0098797">
    <property type="term" value="C:plasma membrane protein complex"/>
    <property type="evidence" value="ECO:0007669"/>
    <property type="project" value="TreeGrafter"/>
</dbReference>
<organism evidence="13 14">
    <name type="scientific">Sulfurirhabdus autotrophica</name>
    <dbReference type="NCBI Taxonomy" id="1706046"/>
    <lineage>
        <taxon>Bacteria</taxon>
        <taxon>Pseudomonadati</taxon>
        <taxon>Pseudomonadota</taxon>
        <taxon>Betaproteobacteria</taxon>
        <taxon>Nitrosomonadales</taxon>
        <taxon>Sulfuricellaceae</taxon>
        <taxon>Sulfurirhabdus</taxon>
    </lineage>
</organism>
<dbReference type="GO" id="GO:0015031">
    <property type="term" value="P:protein transport"/>
    <property type="evidence" value="ECO:0007669"/>
    <property type="project" value="UniProtKB-KW"/>
</dbReference>
<keyword evidence="3" id="KW-0813">Transport</keyword>
<dbReference type="NCBIfam" id="TIGR01352">
    <property type="entry name" value="tonB_Cterm"/>
    <property type="match status" value="1"/>
</dbReference>
<dbReference type="SUPFAM" id="SSF74653">
    <property type="entry name" value="TolA/TonB C-terminal domain"/>
    <property type="match status" value="1"/>
</dbReference>
<protein>
    <submittedName>
        <fullName evidence="13">Protein TonB</fullName>
    </submittedName>
</protein>
<keyword evidence="14" id="KW-1185">Reference proteome</keyword>
<dbReference type="GO" id="GO:0055085">
    <property type="term" value="P:transmembrane transport"/>
    <property type="evidence" value="ECO:0007669"/>
    <property type="project" value="InterPro"/>
</dbReference>
<evidence type="ECO:0000256" key="5">
    <source>
        <dbReference type="ARBA" id="ARBA00022519"/>
    </source>
</evidence>
<dbReference type="InterPro" id="IPR037682">
    <property type="entry name" value="TonB_C"/>
</dbReference>
<dbReference type="InterPro" id="IPR051045">
    <property type="entry name" value="TonB-dependent_transducer"/>
</dbReference>
<evidence type="ECO:0000256" key="9">
    <source>
        <dbReference type="ARBA" id="ARBA00023136"/>
    </source>
</evidence>
<dbReference type="Proteomes" id="UP000295367">
    <property type="component" value="Unassembled WGS sequence"/>
</dbReference>
<dbReference type="RefSeq" id="WP_223248162.1">
    <property type="nucleotide sequence ID" value="NZ_BHVT01000009.1"/>
</dbReference>
<dbReference type="Pfam" id="PF03544">
    <property type="entry name" value="TonB_C"/>
    <property type="match status" value="1"/>
</dbReference>
<evidence type="ECO:0000256" key="2">
    <source>
        <dbReference type="ARBA" id="ARBA00006555"/>
    </source>
</evidence>
<accession>A0A4R3Y4M4</accession>
<evidence type="ECO:0000256" key="8">
    <source>
        <dbReference type="ARBA" id="ARBA00022989"/>
    </source>
</evidence>
<keyword evidence="4" id="KW-1003">Cell membrane</keyword>
<comment type="subcellular location">
    <subcellularLocation>
        <location evidence="1">Cell inner membrane</location>
        <topology evidence="1">Single-pass membrane protein</topology>
        <orientation evidence="1">Periplasmic side</orientation>
    </subcellularLocation>
</comment>
<dbReference type="Gene3D" id="3.30.1150.10">
    <property type="match status" value="1"/>
</dbReference>
<evidence type="ECO:0000256" key="7">
    <source>
        <dbReference type="ARBA" id="ARBA00022927"/>
    </source>
</evidence>
<dbReference type="EMBL" id="SMCO01000007">
    <property type="protein sequence ID" value="TCV86351.1"/>
    <property type="molecule type" value="Genomic_DNA"/>
</dbReference>
<dbReference type="PROSITE" id="PS52015">
    <property type="entry name" value="TONB_CTD"/>
    <property type="match status" value="1"/>
</dbReference>
<evidence type="ECO:0000256" key="1">
    <source>
        <dbReference type="ARBA" id="ARBA00004383"/>
    </source>
</evidence>
<dbReference type="InterPro" id="IPR006260">
    <property type="entry name" value="TonB/TolA_C"/>
</dbReference>
<proteinExistence type="inferred from homology"/>
<gene>
    <name evidence="13" type="ORF">EDC63_10739</name>
</gene>
<dbReference type="PANTHER" id="PTHR33446:SF11">
    <property type="entry name" value="TONB3"/>
    <property type="match status" value="1"/>
</dbReference>
<evidence type="ECO:0000256" key="10">
    <source>
        <dbReference type="SAM" id="MobiDB-lite"/>
    </source>
</evidence>
<feature type="region of interest" description="Disordered" evidence="10">
    <location>
        <begin position="127"/>
        <end position="151"/>
    </location>
</feature>
<keyword evidence="5" id="KW-0997">Cell inner membrane</keyword>
<evidence type="ECO:0000259" key="12">
    <source>
        <dbReference type="PROSITE" id="PS52015"/>
    </source>
</evidence>
<evidence type="ECO:0000256" key="3">
    <source>
        <dbReference type="ARBA" id="ARBA00022448"/>
    </source>
</evidence>
<sequence length="301" mass="33769">MSFVTSFQRNFLRFDYATQLTIAVSLSVVLHGIFLFGVNFKIPDPKKFDSANSPMEVVLVNSKSATKPTHADALAQANLDGGGNTDLDRRAKSPLPVLSKQQPQPEEAQKAQQVQALEQQAQKLMMQVKSTFSQDQTEEPQQKPTEKSVAPNATQMAAKALEMARLEAQVSKDWDSYQKRPKRMFVGARTKEYSFARYVEDWRIKVERVGNLNYPEEAKQQKLYGSLQLTVSIKADGSLENVEINRSSGHITLDQAAVRIVRLAAPYAPFTEEIRQKVDILSITRTWIFARGDQLSSMGAE</sequence>
<dbReference type="GO" id="GO:0031992">
    <property type="term" value="F:energy transducer activity"/>
    <property type="evidence" value="ECO:0007669"/>
    <property type="project" value="TreeGrafter"/>
</dbReference>
<feature type="transmembrane region" description="Helical" evidence="11">
    <location>
        <begin position="20"/>
        <end position="40"/>
    </location>
</feature>
<evidence type="ECO:0000256" key="4">
    <source>
        <dbReference type="ARBA" id="ARBA00022475"/>
    </source>
</evidence>
<reference evidence="13 14" key="1">
    <citation type="submission" date="2019-03" db="EMBL/GenBank/DDBJ databases">
        <title>Genomic Encyclopedia of Type Strains, Phase IV (KMG-IV): sequencing the most valuable type-strain genomes for metagenomic binning, comparative biology and taxonomic classification.</title>
        <authorList>
            <person name="Goeker M."/>
        </authorList>
    </citation>
    <scope>NUCLEOTIDE SEQUENCE [LARGE SCALE GENOMIC DNA]</scope>
    <source>
        <strain evidence="13 14">DSM 100309</strain>
    </source>
</reference>
<comment type="caution">
    <text evidence="13">The sequence shown here is derived from an EMBL/GenBank/DDBJ whole genome shotgun (WGS) entry which is preliminary data.</text>
</comment>
<dbReference type="AlphaFoldDB" id="A0A4R3Y4M4"/>
<dbReference type="PANTHER" id="PTHR33446">
    <property type="entry name" value="PROTEIN TONB-RELATED"/>
    <property type="match status" value="1"/>
</dbReference>
<keyword evidence="9 11" id="KW-0472">Membrane</keyword>
<name>A0A4R3Y4M4_9PROT</name>
<evidence type="ECO:0000313" key="13">
    <source>
        <dbReference type="EMBL" id="TCV86351.1"/>
    </source>
</evidence>
<evidence type="ECO:0000256" key="11">
    <source>
        <dbReference type="SAM" id="Phobius"/>
    </source>
</evidence>
<comment type="similarity">
    <text evidence="2">Belongs to the TonB family.</text>
</comment>
<keyword evidence="7" id="KW-0653">Protein transport</keyword>
<keyword evidence="8 11" id="KW-1133">Transmembrane helix</keyword>
<keyword evidence="6 11" id="KW-0812">Transmembrane</keyword>
<evidence type="ECO:0000313" key="14">
    <source>
        <dbReference type="Proteomes" id="UP000295367"/>
    </source>
</evidence>
<feature type="domain" description="TonB C-terminal" evidence="12">
    <location>
        <begin position="199"/>
        <end position="296"/>
    </location>
</feature>
<evidence type="ECO:0000256" key="6">
    <source>
        <dbReference type="ARBA" id="ARBA00022692"/>
    </source>
</evidence>